<dbReference type="GO" id="GO:0008745">
    <property type="term" value="F:N-acetylmuramoyl-L-alanine amidase activity"/>
    <property type="evidence" value="ECO:0007669"/>
    <property type="project" value="UniProtKB-EC"/>
</dbReference>
<dbReference type="Gene3D" id="3.40.630.40">
    <property type="entry name" value="Zn-dependent exopeptidases"/>
    <property type="match status" value="1"/>
</dbReference>
<keyword evidence="1 4" id="KW-0378">Hydrolase</keyword>
<evidence type="ECO:0000313" key="4">
    <source>
        <dbReference type="EMBL" id="NYJ02825.1"/>
    </source>
</evidence>
<dbReference type="EC" id="3.5.1.28" evidence="4"/>
<feature type="compositionally biased region" description="Low complexity" evidence="2">
    <location>
        <begin position="64"/>
        <end position="78"/>
    </location>
</feature>
<keyword evidence="5" id="KW-1185">Reference proteome</keyword>
<dbReference type="GO" id="GO:0030288">
    <property type="term" value="C:outer membrane-bounded periplasmic space"/>
    <property type="evidence" value="ECO:0007669"/>
    <property type="project" value="TreeGrafter"/>
</dbReference>
<dbReference type="InterPro" id="IPR050695">
    <property type="entry name" value="N-acetylmuramoyl_amidase_3"/>
</dbReference>
<name>A0A853C4Z2_9ACTN</name>
<dbReference type="Pfam" id="PF01520">
    <property type="entry name" value="Amidase_3"/>
    <property type="match status" value="1"/>
</dbReference>
<dbReference type="PANTHER" id="PTHR30404">
    <property type="entry name" value="N-ACETYLMURAMOYL-L-ALANINE AMIDASE"/>
    <property type="match status" value="1"/>
</dbReference>
<evidence type="ECO:0000256" key="2">
    <source>
        <dbReference type="SAM" id="MobiDB-lite"/>
    </source>
</evidence>
<feature type="compositionally biased region" description="Basic and acidic residues" evidence="2">
    <location>
        <begin position="80"/>
        <end position="91"/>
    </location>
</feature>
<feature type="domain" description="MurNAc-LAA" evidence="3">
    <location>
        <begin position="180"/>
        <end position="311"/>
    </location>
</feature>
<dbReference type="EMBL" id="JACCFP010000001">
    <property type="protein sequence ID" value="NYJ02825.1"/>
    <property type="molecule type" value="Genomic_DNA"/>
</dbReference>
<gene>
    <name evidence="4" type="ORF">HNR19_003523</name>
</gene>
<dbReference type="InterPro" id="IPR002508">
    <property type="entry name" value="MurNAc-LAA_cat"/>
</dbReference>
<dbReference type="AlphaFoldDB" id="A0A853C4Z2"/>
<dbReference type="GO" id="GO:0009253">
    <property type="term" value="P:peptidoglycan catabolic process"/>
    <property type="evidence" value="ECO:0007669"/>
    <property type="project" value="InterPro"/>
</dbReference>
<feature type="region of interest" description="Disordered" evidence="2">
    <location>
        <begin position="170"/>
        <end position="195"/>
    </location>
</feature>
<dbReference type="SMART" id="SM00646">
    <property type="entry name" value="Ami_3"/>
    <property type="match status" value="1"/>
</dbReference>
<sequence>MTSLAARIAAVVAVVVGLGAAGGAALGVLEVRGDVDLLPIGSPTQDADGVPEETAEAPSGTDSPTPGEPGTTEQTEPTETPERREERERRKPLAGRVVVLDPGHQLGNSRFPREIGAPVDAGGFEKPCNTTGTSTDGGYAEATFVWEVALRVRRLLERDGARVLLTRDSNSEDEWGPCVDDRGRAGNPDEPGPTADVKLSIHADGTYADGARGFHVIAPGRVEGYTDDIGAESLDLAVALRDRLVAGGFVVSTYTAEDGLDVRTDLGTLNLSDVPTAMVELGNMRDPAEAEVMTSEQGQRQYARALARGLVTYLR</sequence>
<dbReference type="SUPFAM" id="SSF53187">
    <property type="entry name" value="Zn-dependent exopeptidases"/>
    <property type="match status" value="1"/>
</dbReference>
<evidence type="ECO:0000259" key="3">
    <source>
        <dbReference type="SMART" id="SM00646"/>
    </source>
</evidence>
<reference evidence="4 5" key="1">
    <citation type="submission" date="2020-07" db="EMBL/GenBank/DDBJ databases">
        <title>Sequencing the genomes of 1000 actinobacteria strains.</title>
        <authorList>
            <person name="Klenk H.-P."/>
        </authorList>
    </citation>
    <scope>NUCLEOTIDE SEQUENCE [LARGE SCALE GENOMIC DNA]</scope>
    <source>
        <strain evidence="4 5">DSM 103833</strain>
    </source>
</reference>
<dbReference type="Proteomes" id="UP000530424">
    <property type="component" value="Unassembled WGS sequence"/>
</dbReference>
<dbReference type="RefSeq" id="WP_343047262.1">
    <property type="nucleotide sequence ID" value="NZ_JACCFP010000001.1"/>
</dbReference>
<accession>A0A853C4Z2</accession>
<dbReference type="PANTHER" id="PTHR30404:SF0">
    <property type="entry name" value="N-ACETYLMURAMOYL-L-ALANINE AMIDASE AMIC"/>
    <property type="match status" value="1"/>
</dbReference>
<organism evidence="4 5">
    <name type="scientific">Nocardioides thalensis</name>
    <dbReference type="NCBI Taxonomy" id="1914755"/>
    <lineage>
        <taxon>Bacteria</taxon>
        <taxon>Bacillati</taxon>
        <taxon>Actinomycetota</taxon>
        <taxon>Actinomycetes</taxon>
        <taxon>Propionibacteriales</taxon>
        <taxon>Nocardioidaceae</taxon>
        <taxon>Nocardioides</taxon>
    </lineage>
</organism>
<proteinExistence type="predicted"/>
<evidence type="ECO:0000313" key="5">
    <source>
        <dbReference type="Proteomes" id="UP000530424"/>
    </source>
</evidence>
<dbReference type="CDD" id="cd02696">
    <property type="entry name" value="MurNAc-LAA"/>
    <property type="match status" value="1"/>
</dbReference>
<protein>
    <submittedName>
        <fullName evidence="4">N-acetylmuramoyl-L-alanine amidase</fullName>
        <ecNumber evidence="4">3.5.1.28</ecNumber>
    </submittedName>
</protein>
<comment type="caution">
    <text evidence="4">The sequence shown here is derived from an EMBL/GenBank/DDBJ whole genome shotgun (WGS) entry which is preliminary data.</text>
</comment>
<evidence type="ECO:0000256" key="1">
    <source>
        <dbReference type="ARBA" id="ARBA00022801"/>
    </source>
</evidence>
<feature type="region of interest" description="Disordered" evidence="2">
    <location>
        <begin position="40"/>
        <end position="96"/>
    </location>
</feature>